<feature type="transmembrane region" description="Helical" evidence="10">
    <location>
        <begin position="109"/>
        <end position="128"/>
    </location>
</feature>
<dbReference type="STRING" id="1209926.A0A1G4BCR3"/>
<comment type="similarity">
    <text evidence="3">Belongs to the TVP38/TMEM64 family.</text>
</comment>
<dbReference type="Proteomes" id="UP000176998">
    <property type="component" value="Unassembled WGS sequence"/>
</dbReference>
<name>A0A1G4BCR3_9PEZI</name>
<evidence type="ECO:0000256" key="8">
    <source>
        <dbReference type="ARBA" id="ARBA00023034"/>
    </source>
</evidence>
<sequence>MDVGRIFSRRRWSRLVEQPDSRHQQTHVVAVMPDVEMSRTGTVQRQEEKEDDTEYRPLNWKKIFLTPKYIPFHLLGIAIIVATVFISLHHDQVVEKLRPFSEKVRSLPGGFLIPIAILVLISFPPLFGHEIVALLCGVVYGLWIGFAIVAAGTFIGEIGTWFAFKYTLRRKAQKLERTNLNYGALARLTRDGGFWIVFIIRFSVIPSHFSTAVFSTCDVKFWHFAISTFLTLPKQIILVYLGVLLVEKKTNNSNNTIKNVVFGATFVLTIALAIYIYVKMRRVKKMLLQEQEERRVQRELQQVPQKAEVDAVETVIAPLQLGAETARTDRPGYPHWI</sequence>
<comment type="subcellular location">
    <subcellularLocation>
        <location evidence="2">Golgi apparatus membrane</location>
        <topology evidence="2">Multi-pass membrane protein</topology>
    </subcellularLocation>
</comment>
<feature type="transmembrane region" description="Helical" evidence="10">
    <location>
        <begin position="194"/>
        <end position="215"/>
    </location>
</feature>
<evidence type="ECO:0000256" key="4">
    <source>
        <dbReference type="ARBA" id="ARBA00013533"/>
    </source>
</evidence>
<dbReference type="RefSeq" id="XP_022476261.1">
    <property type="nucleotide sequence ID" value="XM_022617247.1"/>
</dbReference>
<evidence type="ECO:0000259" key="11">
    <source>
        <dbReference type="Pfam" id="PF09335"/>
    </source>
</evidence>
<accession>A0A1G4BCR3</accession>
<keyword evidence="9 10" id="KW-0472">Membrane</keyword>
<feature type="transmembrane region" description="Helical" evidence="10">
    <location>
        <begin position="140"/>
        <end position="164"/>
    </location>
</feature>
<keyword evidence="13" id="KW-1185">Reference proteome</keyword>
<proteinExistence type="inferred from homology"/>
<evidence type="ECO:0000256" key="2">
    <source>
        <dbReference type="ARBA" id="ARBA00004653"/>
    </source>
</evidence>
<dbReference type="InterPro" id="IPR032816">
    <property type="entry name" value="VTT_dom"/>
</dbReference>
<gene>
    <name evidence="12" type="ORF">CORC01_05605</name>
</gene>
<dbReference type="AlphaFoldDB" id="A0A1G4BCR3"/>
<evidence type="ECO:0000256" key="3">
    <source>
        <dbReference type="ARBA" id="ARBA00008640"/>
    </source>
</evidence>
<dbReference type="Pfam" id="PF09335">
    <property type="entry name" value="VTT_dom"/>
    <property type="match status" value="1"/>
</dbReference>
<protein>
    <recommendedName>
        <fullName evidence="4">Golgi apparatus membrane protein TVP38</fullName>
    </recommendedName>
    <alternativeName>
        <fullName evidence="5">Golgi apparatus membrane protein tvp38</fullName>
    </alternativeName>
</protein>
<evidence type="ECO:0000256" key="1">
    <source>
        <dbReference type="ARBA" id="ARBA00002978"/>
    </source>
</evidence>
<keyword evidence="6 10" id="KW-0812">Transmembrane</keyword>
<dbReference type="OrthoDB" id="166803at2759"/>
<keyword evidence="7 10" id="KW-1133">Transmembrane helix</keyword>
<dbReference type="GeneID" id="34558757"/>
<evidence type="ECO:0000256" key="5">
    <source>
        <dbReference type="ARBA" id="ARBA00020673"/>
    </source>
</evidence>
<reference evidence="12 13" key="1">
    <citation type="submission" date="2016-09" db="EMBL/GenBank/DDBJ databases">
        <authorList>
            <person name="Capua I."/>
            <person name="De Benedictis P."/>
            <person name="Joannis T."/>
            <person name="Lombin L.H."/>
            <person name="Cattoli G."/>
        </authorList>
    </citation>
    <scope>NUCLEOTIDE SEQUENCE [LARGE SCALE GENOMIC DNA]</scope>
    <source>
        <strain evidence="12 13">IMI 309357</strain>
    </source>
</reference>
<feature type="domain" description="VTT" evidence="11">
    <location>
        <begin position="129"/>
        <end position="243"/>
    </location>
</feature>
<evidence type="ECO:0000313" key="13">
    <source>
        <dbReference type="Proteomes" id="UP000176998"/>
    </source>
</evidence>
<dbReference type="PANTHER" id="PTHR47549:SF2">
    <property type="entry name" value="GOLGI APPARATUS MEMBRANE PROTEIN TVP38"/>
    <property type="match status" value="1"/>
</dbReference>
<organism evidence="12 13">
    <name type="scientific">Colletotrichum orchidophilum</name>
    <dbReference type="NCBI Taxonomy" id="1209926"/>
    <lineage>
        <taxon>Eukaryota</taxon>
        <taxon>Fungi</taxon>
        <taxon>Dikarya</taxon>
        <taxon>Ascomycota</taxon>
        <taxon>Pezizomycotina</taxon>
        <taxon>Sordariomycetes</taxon>
        <taxon>Hypocreomycetidae</taxon>
        <taxon>Glomerellales</taxon>
        <taxon>Glomerellaceae</taxon>
        <taxon>Colletotrichum</taxon>
    </lineage>
</organism>
<dbReference type="PANTHER" id="PTHR47549">
    <property type="entry name" value="GOLGI APPARATUS MEMBRANE PROTEIN TVP38-RELATED"/>
    <property type="match status" value="1"/>
</dbReference>
<dbReference type="GO" id="GO:0000139">
    <property type="term" value="C:Golgi membrane"/>
    <property type="evidence" value="ECO:0007669"/>
    <property type="project" value="UniProtKB-SubCell"/>
</dbReference>
<comment type="function">
    <text evidence="1">Golgi membrane protein involved in vesicular trafficking and spindle migration.</text>
</comment>
<dbReference type="InterPro" id="IPR051076">
    <property type="entry name" value="Golgi_membrane_TVP38/TMEM64"/>
</dbReference>
<evidence type="ECO:0000313" key="12">
    <source>
        <dbReference type="EMBL" id="OHE99112.1"/>
    </source>
</evidence>
<evidence type="ECO:0000256" key="9">
    <source>
        <dbReference type="ARBA" id="ARBA00023136"/>
    </source>
</evidence>
<keyword evidence="8" id="KW-0333">Golgi apparatus</keyword>
<evidence type="ECO:0000256" key="10">
    <source>
        <dbReference type="SAM" id="Phobius"/>
    </source>
</evidence>
<feature type="transmembrane region" description="Helical" evidence="10">
    <location>
        <begin position="221"/>
        <end position="245"/>
    </location>
</feature>
<feature type="transmembrane region" description="Helical" evidence="10">
    <location>
        <begin position="257"/>
        <end position="278"/>
    </location>
</feature>
<evidence type="ECO:0000256" key="7">
    <source>
        <dbReference type="ARBA" id="ARBA00022989"/>
    </source>
</evidence>
<dbReference type="EMBL" id="MJBS01000039">
    <property type="protein sequence ID" value="OHE99112.1"/>
    <property type="molecule type" value="Genomic_DNA"/>
</dbReference>
<feature type="transmembrane region" description="Helical" evidence="10">
    <location>
        <begin position="69"/>
        <end position="88"/>
    </location>
</feature>
<evidence type="ECO:0000256" key="6">
    <source>
        <dbReference type="ARBA" id="ARBA00022692"/>
    </source>
</evidence>
<comment type="caution">
    <text evidence="12">The sequence shown here is derived from an EMBL/GenBank/DDBJ whole genome shotgun (WGS) entry which is preliminary data.</text>
</comment>